<organism evidence="5 8">
    <name type="scientific">Carbonactinospora thermoautotrophica</name>
    <dbReference type="NCBI Taxonomy" id="1469144"/>
    <lineage>
        <taxon>Bacteria</taxon>
        <taxon>Bacillati</taxon>
        <taxon>Actinomycetota</taxon>
        <taxon>Actinomycetes</taxon>
        <taxon>Kitasatosporales</taxon>
        <taxon>Carbonactinosporaceae</taxon>
        <taxon>Carbonactinospora</taxon>
    </lineage>
</organism>
<comment type="catalytic activity">
    <reaction evidence="2">
        <text>[protein]-peptidylproline (omega=180) = [protein]-peptidylproline (omega=0)</text>
        <dbReference type="Rhea" id="RHEA:16237"/>
        <dbReference type="Rhea" id="RHEA-COMP:10747"/>
        <dbReference type="Rhea" id="RHEA-COMP:10748"/>
        <dbReference type="ChEBI" id="CHEBI:83833"/>
        <dbReference type="ChEBI" id="CHEBI:83834"/>
        <dbReference type="EC" id="5.2.1.8"/>
    </reaction>
</comment>
<keyword evidence="2" id="KW-0697">Rotamase</keyword>
<dbReference type="CDD" id="cd00317">
    <property type="entry name" value="cyclophilin"/>
    <property type="match status" value="1"/>
</dbReference>
<dbReference type="Gene3D" id="2.40.100.10">
    <property type="entry name" value="Cyclophilin-like"/>
    <property type="match status" value="1"/>
</dbReference>
<sequence length="264" mass="28194">MAKSKKREKELARLRYQRRQQRIAQARARARKRNRILAATTAVVLVIGGVAYLANALRGNDAEARAYGSASPTAPAPKGCEYVKEGTPAKDVGVPKFDQAEAAKPFTATIKTDHGDITFTALVDKAPCASYSFRYLAGKNFFDGTQCHRLTTTETLKVLQCGDPTGTGYGGPGYRFPDENLTGATYKAGTIAMANSGPDTNGSQFFIVYADSQLPPSYTPFGMVTAGLDVVRKVSKAGSDNSNRPGDGKPKTPVTISDVAIAMK</sequence>
<dbReference type="PANTHER" id="PTHR45625:SF3">
    <property type="entry name" value="PEPTIDYL-PROLYL CIS-TRANS ISOMERASE B-RELATED"/>
    <property type="match status" value="1"/>
</dbReference>
<evidence type="ECO:0000313" key="10">
    <source>
        <dbReference type="Proteomes" id="UP000070659"/>
    </source>
</evidence>
<evidence type="ECO:0000313" key="5">
    <source>
        <dbReference type="EMBL" id="KWX00666.1"/>
    </source>
</evidence>
<dbReference type="InterPro" id="IPR044666">
    <property type="entry name" value="Cyclophilin_A-like"/>
</dbReference>
<evidence type="ECO:0000259" key="4">
    <source>
        <dbReference type="PROSITE" id="PS50072"/>
    </source>
</evidence>
<dbReference type="STRING" id="1469144.LI90_1689"/>
<keyword evidence="2 5" id="KW-0413">Isomerase</keyword>
<dbReference type="GO" id="GO:0003755">
    <property type="term" value="F:peptidyl-prolyl cis-trans isomerase activity"/>
    <property type="evidence" value="ECO:0007669"/>
    <property type="project" value="UniProtKB-UniRule"/>
</dbReference>
<dbReference type="EMBL" id="JYIK01001076">
    <property type="protein sequence ID" value="KWX07073.1"/>
    <property type="molecule type" value="Genomic_DNA"/>
</dbReference>
<evidence type="ECO:0000313" key="8">
    <source>
        <dbReference type="Proteomes" id="UP000070188"/>
    </source>
</evidence>
<dbReference type="RefSeq" id="WP_066886308.1">
    <property type="nucleotide sequence ID" value="NZ_JYIJ01000012.1"/>
</dbReference>
<dbReference type="EC" id="5.2.1.8" evidence="2"/>
<dbReference type="PATRIC" id="fig|1469144.10.peg.1837"/>
<dbReference type="Proteomes" id="UP000070598">
    <property type="component" value="Unassembled WGS sequence"/>
</dbReference>
<dbReference type="Proteomes" id="UP000070188">
    <property type="component" value="Unassembled WGS sequence"/>
</dbReference>
<gene>
    <name evidence="5" type="ORF">LI90_1689</name>
    <name evidence="6" type="ORF">TH66_03715</name>
    <name evidence="7" type="ORF">TR74_19990</name>
</gene>
<feature type="region of interest" description="Disordered" evidence="3">
    <location>
        <begin position="236"/>
        <end position="256"/>
    </location>
</feature>
<name>A0A132MSD2_9ACTN</name>
<protein>
    <recommendedName>
        <fullName evidence="2">Peptidyl-prolyl cis-trans isomerase</fullName>
        <shortName evidence="2">PPIase</shortName>
        <ecNumber evidence="2">5.2.1.8</ecNumber>
    </recommendedName>
</protein>
<evidence type="ECO:0000256" key="2">
    <source>
        <dbReference type="RuleBase" id="RU363019"/>
    </source>
</evidence>
<evidence type="ECO:0000313" key="7">
    <source>
        <dbReference type="EMBL" id="KWX07073.1"/>
    </source>
</evidence>
<dbReference type="SUPFAM" id="SSF50891">
    <property type="entry name" value="Cyclophilin-like"/>
    <property type="match status" value="1"/>
</dbReference>
<reference evidence="8" key="4">
    <citation type="submission" date="2015-04" db="EMBL/GenBank/DDBJ databases">
        <title>Physiological reanalysis, assessment of diazotrophy, and genome sequences of multiple isolates of Streptomyces thermoautotrophicus.</title>
        <authorList>
            <person name="MacKellar D.C."/>
            <person name="Lieber L."/>
            <person name="Norman J."/>
            <person name="Bolger A."/>
            <person name="Tobin C."/>
            <person name="Murray J.W."/>
            <person name="Chang R."/>
            <person name="Ford T."/>
            <person name="Nguyen P.Q."/>
            <person name="Woodward J."/>
            <person name="Permingeat H."/>
            <person name="Joshi N.S."/>
            <person name="Silver P.A."/>
            <person name="Usadel B."/>
            <person name="Rutherford A.W."/>
            <person name="Friesen M."/>
            <person name="Prell J."/>
        </authorList>
    </citation>
    <scope>NUCLEOTIDE SEQUENCE [LARGE SCALE GENOMIC DNA]</scope>
    <source>
        <strain evidence="8">H1</strain>
    </source>
</reference>
<proteinExistence type="inferred from homology"/>
<comment type="caution">
    <text evidence="5">The sequence shown here is derived from an EMBL/GenBank/DDBJ whole genome shotgun (WGS) entry which is preliminary data.</text>
</comment>
<feature type="domain" description="PPIase cyclophilin-type" evidence="4">
    <location>
        <begin position="115"/>
        <end position="261"/>
    </location>
</feature>
<reference evidence="6 10" key="2">
    <citation type="submission" date="2015-02" db="EMBL/GenBank/DDBJ databases">
        <title>Physiological reanalysis, assessment of diazotrophy, and genome sequences of multiple isolates of Streptomyces thermoautotrophicus.</title>
        <authorList>
            <person name="MacKellar D.C."/>
            <person name="Lieber L."/>
            <person name="Norman J."/>
            <person name="Bolger A."/>
            <person name="Tobin C."/>
            <person name="Murray J.W."/>
            <person name="Prell J."/>
        </authorList>
    </citation>
    <scope>NUCLEOTIDE SEQUENCE [LARGE SCALE GENOMIC DNA]</scope>
    <source>
        <strain evidence="6 10">UBT1</strain>
    </source>
</reference>
<comment type="similarity">
    <text evidence="2">Belongs to the cyclophilin-type PPIase family.</text>
</comment>
<accession>A0A132MSD2</accession>
<dbReference type="EMBL" id="LAXD01000001">
    <property type="protein sequence ID" value="KWX00666.1"/>
    <property type="molecule type" value="Genomic_DNA"/>
</dbReference>
<dbReference type="PRINTS" id="PR00153">
    <property type="entry name" value="CSAPPISMRASE"/>
</dbReference>
<comment type="function">
    <text evidence="1 2">PPIases accelerate the folding of proteins. It catalyzes the cis-trans isomerization of proline imidic peptide bonds in oligopeptides.</text>
</comment>
<dbReference type="PROSITE" id="PS50072">
    <property type="entry name" value="CSA_PPIASE_2"/>
    <property type="match status" value="1"/>
</dbReference>
<evidence type="ECO:0000256" key="3">
    <source>
        <dbReference type="SAM" id="MobiDB-lite"/>
    </source>
</evidence>
<dbReference type="Proteomes" id="UP000070659">
    <property type="component" value="Unassembled WGS sequence"/>
</dbReference>
<evidence type="ECO:0000313" key="9">
    <source>
        <dbReference type="Proteomes" id="UP000070598"/>
    </source>
</evidence>
<evidence type="ECO:0000256" key="1">
    <source>
        <dbReference type="ARBA" id="ARBA00002388"/>
    </source>
</evidence>
<dbReference type="InterPro" id="IPR002130">
    <property type="entry name" value="Cyclophilin-type_PPIase_dom"/>
</dbReference>
<reference evidence="5" key="3">
    <citation type="submission" date="2015-04" db="EMBL/GenBank/DDBJ databases">
        <title>Physiological reanalysis, assessment of diazotrophy, and genome sequences of multiple isolates of Streptomyces thermoautotrophicus.</title>
        <authorList>
            <person name="MacKellar D.C."/>
            <person name="Lieber L."/>
            <person name="Norman J."/>
            <person name="Bolger A."/>
            <person name="Tobin C."/>
            <person name="Murray J.W."/>
            <person name="Woodward J."/>
            <person name="Friesen M."/>
            <person name="Prell J."/>
        </authorList>
    </citation>
    <scope>NUCLEOTIDE SEQUENCE [LARGE SCALE GENOMIC DNA]</scope>
    <source>
        <strain evidence="5">H1</strain>
    </source>
</reference>
<dbReference type="Pfam" id="PF00160">
    <property type="entry name" value="Pro_isomerase"/>
    <property type="match status" value="1"/>
</dbReference>
<dbReference type="AlphaFoldDB" id="A0A132MSD2"/>
<dbReference type="PANTHER" id="PTHR45625">
    <property type="entry name" value="PEPTIDYL-PROLYL CIS-TRANS ISOMERASE-RELATED"/>
    <property type="match status" value="1"/>
</dbReference>
<evidence type="ECO:0000313" key="6">
    <source>
        <dbReference type="EMBL" id="KWX05336.1"/>
    </source>
</evidence>
<dbReference type="InterPro" id="IPR029000">
    <property type="entry name" value="Cyclophilin-like_dom_sf"/>
</dbReference>
<reference evidence="9" key="1">
    <citation type="submission" date="2015-02" db="EMBL/GenBank/DDBJ databases">
        <title>Physiological reanalysis, assessment of diazotrophy, and genome sequences of multiple isolates of Streptomyces thermoautotrophicus.</title>
        <authorList>
            <person name="MacKellar D.C."/>
            <person name="Lieber L."/>
            <person name="Norman J."/>
            <person name="Bolger A."/>
            <person name="Tobin C."/>
            <person name="Murray J.W."/>
            <person name="Friesen M."/>
            <person name="Prell J."/>
        </authorList>
    </citation>
    <scope>NUCLEOTIDE SEQUENCE [LARGE SCALE GENOMIC DNA]</scope>
    <source>
        <strain evidence="9">UBT1</strain>
    </source>
</reference>
<dbReference type="EMBL" id="JYIJ01000012">
    <property type="protein sequence ID" value="KWX05336.1"/>
    <property type="molecule type" value="Genomic_DNA"/>
</dbReference>
<keyword evidence="8" id="KW-1185">Reference proteome</keyword>